<dbReference type="AlphaFoldDB" id="A0A2T8HTP4"/>
<dbReference type="RefSeq" id="WP_116558631.1">
    <property type="nucleotide sequence ID" value="NZ_QDKM01000004.1"/>
</dbReference>
<feature type="transmembrane region" description="Helical" evidence="8">
    <location>
        <begin position="347"/>
        <end position="366"/>
    </location>
</feature>
<evidence type="ECO:0000256" key="1">
    <source>
        <dbReference type="ARBA" id="ARBA00004651"/>
    </source>
</evidence>
<dbReference type="SUPFAM" id="SSF103473">
    <property type="entry name" value="MFS general substrate transporter"/>
    <property type="match status" value="1"/>
</dbReference>
<evidence type="ECO:0000256" key="8">
    <source>
        <dbReference type="RuleBase" id="RU365088"/>
    </source>
</evidence>
<feature type="transmembrane region" description="Helical" evidence="8">
    <location>
        <begin position="254"/>
        <end position="275"/>
    </location>
</feature>
<feature type="transmembrane region" description="Helical" evidence="8">
    <location>
        <begin position="133"/>
        <end position="155"/>
    </location>
</feature>
<dbReference type="InterPro" id="IPR005829">
    <property type="entry name" value="Sugar_transporter_CS"/>
</dbReference>
<feature type="transmembrane region" description="Helical" evidence="8">
    <location>
        <begin position="282"/>
        <end position="304"/>
    </location>
</feature>
<dbReference type="CDD" id="cd17320">
    <property type="entry name" value="MFS_MdfA_MDR_like"/>
    <property type="match status" value="1"/>
</dbReference>
<dbReference type="InterPro" id="IPR011701">
    <property type="entry name" value="MFS"/>
</dbReference>
<dbReference type="InterPro" id="IPR020846">
    <property type="entry name" value="MFS_dom"/>
</dbReference>
<keyword evidence="5 8" id="KW-0812">Transmembrane</keyword>
<evidence type="ECO:0000259" key="9">
    <source>
        <dbReference type="PROSITE" id="PS50850"/>
    </source>
</evidence>
<name>A0A2T8HTP4_9RHOB</name>
<dbReference type="EMBL" id="QDKM01000004">
    <property type="protein sequence ID" value="PVH28788.1"/>
    <property type="molecule type" value="Genomic_DNA"/>
</dbReference>
<comment type="similarity">
    <text evidence="2 8">Belongs to the major facilitator superfamily. Bcr/CmlA family.</text>
</comment>
<evidence type="ECO:0000313" key="10">
    <source>
        <dbReference type="EMBL" id="PVH28788.1"/>
    </source>
</evidence>
<reference evidence="10 11" key="1">
    <citation type="submission" date="2018-04" db="EMBL/GenBank/DDBJ databases">
        <title>Pararhodobacter oceanense sp. nov., isolated from marine intertidal sediment.</title>
        <authorList>
            <person name="Wang X.-L."/>
            <person name="Du Z.-J."/>
        </authorList>
    </citation>
    <scope>NUCLEOTIDE SEQUENCE [LARGE SCALE GENOMIC DNA]</scope>
    <source>
        <strain evidence="10 11">AM505</strain>
    </source>
</reference>
<keyword evidence="6 8" id="KW-1133">Transmembrane helix</keyword>
<evidence type="ECO:0000256" key="4">
    <source>
        <dbReference type="ARBA" id="ARBA00022475"/>
    </source>
</evidence>
<organism evidence="10 11">
    <name type="scientific">Pararhodobacter oceanensis</name>
    <dbReference type="NCBI Taxonomy" id="2172121"/>
    <lineage>
        <taxon>Bacteria</taxon>
        <taxon>Pseudomonadati</taxon>
        <taxon>Pseudomonadota</taxon>
        <taxon>Alphaproteobacteria</taxon>
        <taxon>Rhodobacterales</taxon>
        <taxon>Paracoccaceae</taxon>
        <taxon>Pararhodobacter</taxon>
    </lineage>
</organism>
<evidence type="ECO:0000256" key="6">
    <source>
        <dbReference type="ARBA" id="ARBA00022989"/>
    </source>
</evidence>
<dbReference type="InterPro" id="IPR036259">
    <property type="entry name" value="MFS_trans_sf"/>
</dbReference>
<feature type="transmembrane region" description="Helical" evidence="8">
    <location>
        <begin position="372"/>
        <end position="393"/>
    </location>
</feature>
<evidence type="ECO:0000256" key="7">
    <source>
        <dbReference type="ARBA" id="ARBA00023136"/>
    </source>
</evidence>
<dbReference type="PROSITE" id="PS50850">
    <property type="entry name" value="MFS"/>
    <property type="match status" value="1"/>
</dbReference>
<feature type="transmembrane region" description="Helical" evidence="8">
    <location>
        <begin position="47"/>
        <end position="67"/>
    </location>
</feature>
<dbReference type="GO" id="GO:0042910">
    <property type="term" value="F:xenobiotic transmembrane transporter activity"/>
    <property type="evidence" value="ECO:0007669"/>
    <property type="project" value="InterPro"/>
</dbReference>
<keyword evidence="4" id="KW-1003">Cell membrane</keyword>
<dbReference type="InterPro" id="IPR004812">
    <property type="entry name" value="Efflux_drug-R_Bcr/CmlA"/>
</dbReference>
<dbReference type="PANTHER" id="PTHR23502:SF132">
    <property type="entry name" value="POLYAMINE TRANSPORTER 2-RELATED"/>
    <property type="match status" value="1"/>
</dbReference>
<feature type="transmembrane region" description="Helical" evidence="8">
    <location>
        <begin position="310"/>
        <end position="335"/>
    </location>
</feature>
<dbReference type="OrthoDB" id="9800416at2"/>
<evidence type="ECO:0000256" key="3">
    <source>
        <dbReference type="ARBA" id="ARBA00022448"/>
    </source>
</evidence>
<evidence type="ECO:0000256" key="2">
    <source>
        <dbReference type="ARBA" id="ARBA00006236"/>
    </source>
</evidence>
<dbReference type="Gene3D" id="1.20.1720.10">
    <property type="entry name" value="Multidrug resistance protein D"/>
    <property type="match status" value="1"/>
</dbReference>
<evidence type="ECO:0000256" key="5">
    <source>
        <dbReference type="ARBA" id="ARBA00022692"/>
    </source>
</evidence>
<feature type="transmembrane region" description="Helical" evidence="8">
    <location>
        <begin position="167"/>
        <end position="185"/>
    </location>
</feature>
<keyword evidence="11" id="KW-1185">Reference proteome</keyword>
<accession>A0A2T8HTP4</accession>
<keyword evidence="3 8" id="KW-0813">Transport</keyword>
<dbReference type="PROSITE" id="PS00216">
    <property type="entry name" value="SUGAR_TRANSPORT_1"/>
    <property type="match status" value="1"/>
</dbReference>
<feature type="transmembrane region" description="Helical" evidence="8">
    <location>
        <begin position="79"/>
        <end position="96"/>
    </location>
</feature>
<feature type="transmembrane region" description="Helical" evidence="8">
    <location>
        <begin position="217"/>
        <end position="242"/>
    </location>
</feature>
<dbReference type="NCBIfam" id="TIGR00710">
    <property type="entry name" value="efflux_Bcr_CflA"/>
    <property type="match status" value="1"/>
</dbReference>
<protein>
    <recommendedName>
        <fullName evidence="8">Bcr/CflA family efflux transporter</fullName>
    </recommendedName>
</protein>
<evidence type="ECO:0000313" key="11">
    <source>
        <dbReference type="Proteomes" id="UP000245911"/>
    </source>
</evidence>
<keyword evidence="8" id="KW-0997">Cell inner membrane</keyword>
<dbReference type="GO" id="GO:1990961">
    <property type="term" value="P:xenobiotic detoxification by transmembrane export across the plasma membrane"/>
    <property type="evidence" value="ECO:0007669"/>
    <property type="project" value="InterPro"/>
</dbReference>
<comment type="caution">
    <text evidence="10">The sequence shown here is derived from an EMBL/GenBank/DDBJ whole genome shotgun (WGS) entry which is preliminary data.</text>
</comment>
<dbReference type="Pfam" id="PF07690">
    <property type="entry name" value="MFS_1"/>
    <property type="match status" value="1"/>
</dbReference>
<feature type="domain" description="Major facilitator superfamily (MFS) profile" evidence="9">
    <location>
        <begin position="12"/>
        <end position="395"/>
    </location>
</feature>
<feature type="transmembrane region" description="Helical" evidence="8">
    <location>
        <begin position="9"/>
        <end position="27"/>
    </location>
</feature>
<dbReference type="Proteomes" id="UP000245911">
    <property type="component" value="Unassembled WGS sequence"/>
</dbReference>
<dbReference type="PANTHER" id="PTHR23502">
    <property type="entry name" value="MAJOR FACILITATOR SUPERFAMILY"/>
    <property type="match status" value="1"/>
</dbReference>
<keyword evidence="7 8" id="KW-0472">Membrane</keyword>
<gene>
    <name evidence="10" type="ORF">DDE20_11480</name>
</gene>
<feature type="transmembrane region" description="Helical" evidence="8">
    <location>
        <begin position="102"/>
        <end position="121"/>
    </location>
</feature>
<comment type="subcellular location">
    <subcellularLocation>
        <location evidence="8">Cell inner membrane</location>
        <topology evidence="8">Multi-pass membrane protein</topology>
    </subcellularLocation>
    <subcellularLocation>
        <location evidence="1">Cell membrane</location>
        <topology evidence="1">Multi-pass membrane protein</topology>
    </subcellularLocation>
</comment>
<dbReference type="GO" id="GO:0005886">
    <property type="term" value="C:plasma membrane"/>
    <property type="evidence" value="ECO:0007669"/>
    <property type="project" value="UniProtKB-SubCell"/>
</dbReference>
<sequence length="402" mass="43559">MKPIQKMPFVEFVIFTALMFATVAYSIDSMLPLLSDMGAELAPDAAHRAQFVITSFVFGLGLGTLMIGPISDALGRKSVILAGIAVYMVASIIAATSENMGVLLFARFLQGLGVAAPRVVTQAMVRDQYAGRLMARVMSFAMTLFVLVPAVAPLLGATLGHLFGWRAIFWSFLGFGSICGIWLWLRQPETLPRENRVSLEPGPVLRAFREVFRNRQVMAYLTALTFSFASVFVWLSSVAQIYDDVYDRLPEFPFWFALSALLSAPGSFINAQLVMRLGMRRLIVIALIGQCTVVATVLVGYALIGSLPFWLFFTFMFLHFFSIGLLFGNLNALALEPLGHIAGTASSVMGGISTMASAAIAAPIAALYNQTALPMTAGVGVCAFLAFSAMMVARRWDAPVNA</sequence>
<proteinExistence type="inferred from homology"/>